<name>G8YU27_PICSO</name>
<dbReference type="GO" id="GO:0006584">
    <property type="term" value="P:catecholamine metabolic process"/>
    <property type="evidence" value="ECO:0007669"/>
    <property type="project" value="UniProtKB-KW"/>
</dbReference>
<dbReference type="STRING" id="559304.G8YU27"/>
<dbReference type="PANTHER" id="PTHR43836">
    <property type="entry name" value="CATECHOL O-METHYLTRANSFERASE 1-RELATED"/>
    <property type="match status" value="1"/>
</dbReference>
<dbReference type="OMA" id="SWMPILG"/>
<dbReference type="InterPro" id="IPR029063">
    <property type="entry name" value="SAM-dependent_MTases_sf"/>
</dbReference>
<dbReference type="GO" id="GO:0008171">
    <property type="term" value="F:O-methyltransferase activity"/>
    <property type="evidence" value="ECO:0007669"/>
    <property type="project" value="InterPro"/>
</dbReference>
<dbReference type="PROSITE" id="PS51682">
    <property type="entry name" value="SAM_OMT_I"/>
    <property type="match status" value="1"/>
</dbReference>
<dbReference type="Gene3D" id="3.40.50.150">
    <property type="entry name" value="Vaccinia Virus protein VP39"/>
    <property type="match status" value="1"/>
</dbReference>
<reference evidence="9" key="2">
    <citation type="journal article" date="2012" name="G3 (Bethesda)">
        <title>Pichia sorbitophila, an interspecies yeast hybrid reveals early steps of genome resolution following polyploidization.</title>
        <authorList>
            <person name="Leh Louis V."/>
            <person name="Despons L."/>
            <person name="Friedrich A."/>
            <person name="Martin T."/>
            <person name="Durrens P."/>
            <person name="Casaregola S."/>
            <person name="Neuveglise C."/>
            <person name="Fairhead C."/>
            <person name="Marck C."/>
            <person name="Cruz J.A."/>
            <person name="Straub M.L."/>
            <person name="Kugler V."/>
            <person name="Sacerdot C."/>
            <person name="Uzunov Z."/>
            <person name="Thierry A."/>
            <person name="Weiss S."/>
            <person name="Bleykasten C."/>
            <person name="De Montigny J."/>
            <person name="Jacques N."/>
            <person name="Jung P."/>
            <person name="Lemaire M."/>
            <person name="Mallet S."/>
            <person name="Morel G."/>
            <person name="Richard G.F."/>
            <person name="Sarkar A."/>
            <person name="Savel G."/>
            <person name="Schacherer J."/>
            <person name="Seret M.L."/>
            <person name="Talla E."/>
            <person name="Samson G."/>
            <person name="Jubin C."/>
            <person name="Poulain J."/>
            <person name="Vacherie B."/>
            <person name="Barbe V."/>
            <person name="Pelletier E."/>
            <person name="Sherman D.J."/>
            <person name="Westhof E."/>
            <person name="Weissenbach J."/>
            <person name="Baret P.V."/>
            <person name="Wincker P."/>
            <person name="Gaillardin C."/>
            <person name="Dujon B."/>
            <person name="Souciet J.L."/>
        </authorList>
    </citation>
    <scope>NUCLEOTIDE SEQUENCE [LARGE SCALE GENOMIC DNA]</scope>
    <source>
        <strain evidence="9">ATCC MYA-4447 / BCRC 22081 / CBS 7064 / NBRC 10061 / NRRL Y-12695</strain>
    </source>
</reference>
<dbReference type="Proteomes" id="UP000005222">
    <property type="component" value="Chromosome A"/>
</dbReference>
<evidence type="ECO:0000256" key="3">
    <source>
        <dbReference type="ARBA" id="ARBA00022679"/>
    </source>
</evidence>
<dbReference type="PANTHER" id="PTHR43836:SF2">
    <property type="entry name" value="CATECHOL O-METHYLTRANSFERASE 1-RELATED"/>
    <property type="match status" value="1"/>
</dbReference>
<dbReference type="InterPro" id="IPR002935">
    <property type="entry name" value="SAM_O-MeTrfase"/>
</dbReference>
<keyword evidence="5" id="KW-0128">Catecholamine metabolism</keyword>
<dbReference type="InParanoid" id="G8YU27"/>
<evidence type="ECO:0000256" key="4">
    <source>
        <dbReference type="ARBA" id="ARBA00022691"/>
    </source>
</evidence>
<keyword evidence="4" id="KW-0949">S-adenosyl-L-methionine</keyword>
<evidence type="ECO:0000256" key="6">
    <source>
        <dbReference type="ARBA" id="ARBA00023453"/>
    </source>
</evidence>
<comment type="similarity">
    <text evidence="6">Belongs to the class I-like SAM-binding methyltransferase superfamily. Cation-dependent O-methyltransferase family.</text>
</comment>
<organism evidence="8 9">
    <name type="scientific">Pichia sorbitophila (strain ATCC MYA-4447 / BCRC 22081 / CBS 7064 / NBRC 10061 / NRRL Y-12695)</name>
    <name type="common">Hybrid yeast</name>
    <dbReference type="NCBI Taxonomy" id="559304"/>
    <lineage>
        <taxon>Eukaryota</taxon>
        <taxon>Fungi</taxon>
        <taxon>Dikarya</taxon>
        <taxon>Ascomycota</taxon>
        <taxon>Saccharomycotina</taxon>
        <taxon>Pichiomycetes</taxon>
        <taxon>Debaryomycetaceae</taxon>
        <taxon>Millerozyma</taxon>
    </lineage>
</organism>
<proteinExistence type="inferred from homology"/>
<dbReference type="AlphaFoldDB" id="G8YU27"/>
<dbReference type="EMBL" id="FO082058">
    <property type="protein sequence ID" value="CCE73428.1"/>
    <property type="molecule type" value="Genomic_DNA"/>
</dbReference>
<reference evidence="8" key="1">
    <citation type="submission" date="2011-10" db="EMBL/GenBank/DDBJ databases">
        <authorList>
            <person name="Genoscope - CEA"/>
        </authorList>
    </citation>
    <scope>NUCLEOTIDE SEQUENCE</scope>
    <source>
        <strain evidence="8">CBS 7064</strain>
    </source>
</reference>
<dbReference type="Proteomes" id="UP000005222">
    <property type="component" value="Chromosome B"/>
</dbReference>
<dbReference type="HOGENOM" id="CLU_050461_3_0_1"/>
<evidence type="ECO:0000256" key="2">
    <source>
        <dbReference type="ARBA" id="ARBA00022603"/>
    </source>
</evidence>
<dbReference type="EMBL" id="FO082059">
    <property type="protein sequence ID" value="CCE72867.1"/>
    <property type="molecule type" value="Genomic_DNA"/>
</dbReference>
<dbReference type="EC" id="2.1.1.6" evidence="1"/>
<protein>
    <recommendedName>
        <fullName evidence="1">catechol O-methyltransferase</fullName>
        <ecNumber evidence="1">2.1.1.6</ecNumber>
    </recommendedName>
</protein>
<evidence type="ECO:0000256" key="5">
    <source>
        <dbReference type="ARBA" id="ARBA00022939"/>
    </source>
</evidence>
<keyword evidence="2" id="KW-0489">Methyltransferase</keyword>
<accession>G8YU27</accession>
<sequence>MSDENHDKELRVEKFIFDRPEAELEKIKGNPQKVLQLVEEYSRKENLMIIGPHKGQIVIDKIKERPRNILAELGCYIGYSAVLFAKELPDDGSKYYSFEVNPTFAKIAQRIIELAGLEKKVEIIVGKAGQTLIDFQAWLQKGHFRAIDFILIDHWKDLYVPDLRLLESLSLIAPGTTIAADNIYIPGAPEYKWYVEATPEERREYNSTHENVNGKSFTGRWNILYDSKAVTSTLGNGMRDDVEITETLQYLDA</sequence>
<evidence type="ECO:0000313" key="7">
    <source>
        <dbReference type="EMBL" id="CCE72867.1"/>
    </source>
</evidence>
<evidence type="ECO:0000313" key="8">
    <source>
        <dbReference type="EMBL" id="CCE73428.1"/>
    </source>
</evidence>
<dbReference type="GO" id="GO:0032259">
    <property type="term" value="P:methylation"/>
    <property type="evidence" value="ECO:0007669"/>
    <property type="project" value="UniProtKB-KW"/>
</dbReference>
<dbReference type="Pfam" id="PF01596">
    <property type="entry name" value="Methyltransf_3"/>
    <property type="match status" value="1"/>
</dbReference>
<gene>
    <name evidence="8" type="primary">Piso0_000468</name>
    <name evidence="7" type="ORF">GNLVRS01_PISO0A10010g</name>
    <name evidence="8" type="ORF">GNLVRS01_PISO0B10077g</name>
</gene>
<dbReference type="OrthoDB" id="186626at2759"/>
<keyword evidence="3" id="KW-0808">Transferase</keyword>
<keyword evidence="9" id="KW-1185">Reference proteome</keyword>
<dbReference type="SUPFAM" id="SSF53335">
    <property type="entry name" value="S-adenosyl-L-methionine-dependent methyltransferases"/>
    <property type="match status" value="1"/>
</dbReference>
<evidence type="ECO:0000313" key="9">
    <source>
        <dbReference type="Proteomes" id="UP000005222"/>
    </source>
</evidence>
<evidence type="ECO:0000256" key="1">
    <source>
        <dbReference type="ARBA" id="ARBA00012880"/>
    </source>
</evidence>
<dbReference type="eggNOG" id="KOG1663">
    <property type="taxonomic scope" value="Eukaryota"/>
</dbReference>